<dbReference type="FunFam" id="2.70.70.10:FF:000001">
    <property type="entry name" value="PTS system glucose-specific IIA component"/>
    <property type="match status" value="1"/>
</dbReference>
<dbReference type="SUPFAM" id="SSF51261">
    <property type="entry name" value="Duplicated hybrid motif"/>
    <property type="match status" value="1"/>
</dbReference>
<dbReference type="RefSeq" id="WP_124694786.1">
    <property type="nucleotide sequence ID" value="NZ_JBHUFE010000008.1"/>
</dbReference>
<dbReference type="InterPro" id="IPR011055">
    <property type="entry name" value="Dup_hybrid_motif"/>
</dbReference>
<dbReference type="InterPro" id="IPR050890">
    <property type="entry name" value="PTS_EIIA_component"/>
</dbReference>
<reference evidence="8 9" key="1">
    <citation type="submission" date="2018-11" db="EMBL/GenBank/DDBJ databases">
        <title>Genome sequence of strain 7197.</title>
        <authorList>
            <person name="Gao J."/>
            <person name="Sun J."/>
        </authorList>
    </citation>
    <scope>NUCLEOTIDE SEQUENCE [LARGE SCALE GENOMIC DNA]</scope>
    <source>
        <strain evidence="8 9">7197</strain>
    </source>
</reference>
<dbReference type="EMBL" id="RQPI01000002">
    <property type="protein sequence ID" value="RQW12749.1"/>
    <property type="molecule type" value="Genomic_DNA"/>
</dbReference>
<comment type="caution">
    <text evidence="8">The sequence shown here is derived from an EMBL/GenBank/DDBJ whole genome shotgun (WGS) entry which is preliminary data.</text>
</comment>
<gene>
    <name evidence="8" type="ORF">EH198_06800</name>
</gene>
<name>A0A3N9PA88_9BACL</name>
<proteinExistence type="predicted"/>
<keyword evidence="2" id="KW-0813">Transport</keyword>
<dbReference type="PROSITE" id="PS51093">
    <property type="entry name" value="PTS_EIIA_TYPE_1"/>
    <property type="match status" value="1"/>
</dbReference>
<dbReference type="Proteomes" id="UP000282529">
    <property type="component" value="Unassembled WGS sequence"/>
</dbReference>
<dbReference type="AlphaFoldDB" id="A0A3N9PA88"/>
<comment type="subcellular location">
    <subcellularLocation>
        <location evidence="1">Cytoplasm</location>
    </subcellularLocation>
</comment>
<dbReference type="PANTHER" id="PTHR45008:SF1">
    <property type="entry name" value="PTS SYSTEM GLUCOSE-SPECIFIC EIIA COMPONENT"/>
    <property type="match status" value="1"/>
</dbReference>
<dbReference type="Pfam" id="PF00358">
    <property type="entry name" value="PTS_EIIA_1"/>
    <property type="match status" value="1"/>
</dbReference>
<keyword evidence="5" id="KW-0598">Phosphotransferase system</keyword>
<accession>A0A3N9PA88</accession>
<evidence type="ECO:0000256" key="4">
    <source>
        <dbReference type="ARBA" id="ARBA00022679"/>
    </source>
</evidence>
<dbReference type="Gene3D" id="2.70.70.10">
    <property type="entry name" value="Glucose Permease (Domain IIA)"/>
    <property type="match status" value="1"/>
</dbReference>
<evidence type="ECO:0000259" key="7">
    <source>
        <dbReference type="PROSITE" id="PS51093"/>
    </source>
</evidence>
<evidence type="ECO:0000256" key="6">
    <source>
        <dbReference type="ARBA" id="ARBA00022777"/>
    </source>
</evidence>
<evidence type="ECO:0000256" key="5">
    <source>
        <dbReference type="ARBA" id="ARBA00022683"/>
    </source>
</evidence>
<sequence length="166" mass="17924">MAWFKKKEMEKLALIEVGVPLVGSIVELTEVPDPAFAGGFMGKGMAIKPREGKVFAPFDGTVAHVFDRSNHALLLEHASGVQLLIHVGINTVSLKGRGFMPRVKTGDKIKTGQLLMEFDITEIEQAGFPVITPVLVPDDQEMVKSVETLADAAEPGGAPLLRVHLK</sequence>
<keyword evidence="3 8" id="KW-0762">Sugar transport</keyword>
<dbReference type="InterPro" id="IPR001127">
    <property type="entry name" value="PTS_EIIA_1_perm"/>
</dbReference>
<dbReference type="OrthoDB" id="92465at2"/>
<dbReference type="NCBIfam" id="TIGR00830">
    <property type="entry name" value="PTBA"/>
    <property type="match status" value="1"/>
</dbReference>
<protein>
    <submittedName>
        <fullName evidence="8">PTS glucose transporter subunit IIA</fullName>
    </submittedName>
</protein>
<dbReference type="GO" id="GO:0009401">
    <property type="term" value="P:phosphoenolpyruvate-dependent sugar phosphotransferase system"/>
    <property type="evidence" value="ECO:0007669"/>
    <property type="project" value="UniProtKB-KW"/>
</dbReference>
<dbReference type="GO" id="GO:0016301">
    <property type="term" value="F:kinase activity"/>
    <property type="evidence" value="ECO:0007669"/>
    <property type="project" value="UniProtKB-KW"/>
</dbReference>
<evidence type="ECO:0000256" key="2">
    <source>
        <dbReference type="ARBA" id="ARBA00022448"/>
    </source>
</evidence>
<organism evidence="8 9">
    <name type="scientific">Paenibacillus rhizophilus</name>
    <dbReference type="NCBI Taxonomy" id="1850366"/>
    <lineage>
        <taxon>Bacteria</taxon>
        <taxon>Bacillati</taxon>
        <taxon>Bacillota</taxon>
        <taxon>Bacilli</taxon>
        <taxon>Bacillales</taxon>
        <taxon>Paenibacillaceae</taxon>
        <taxon>Paenibacillus</taxon>
    </lineage>
</organism>
<evidence type="ECO:0000256" key="1">
    <source>
        <dbReference type="ARBA" id="ARBA00004496"/>
    </source>
</evidence>
<dbReference type="PROSITE" id="PS00371">
    <property type="entry name" value="PTS_EIIA_TYPE_1_HIS"/>
    <property type="match status" value="1"/>
</dbReference>
<keyword evidence="4" id="KW-0808">Transferase</keyword>
<keyword evidence="6" id="KW-0418">Kinase</keyword>
<evidence type="ECO:0000256" key="3">
    <source>
        <dbReference type="ARBA" id="ARBA00022597"/>
    </source>
</evidence>
<feature type="domain" description="PTS EIIA type-1" evidence="7">
    <location>
        <begin position="33"/>
        <end position="138"/>
    </location>
</feature>
<dbReference type="PANTHER" id="PTHR45008">
    <property type="entry name" value="PTS SYSTEM GLUCOSE-SPECIFIC EIIA COMPONENT"/>
    <property type="match status" value="1"/>
</dbReference>
<dbReference type="GO" id="GO:0005737">
    <property type="term" value="C:cytoplasm"/>
    <property type="evidence" value="ECO:0007669"/>
    <property type="project" value="UniProtKB-SubCell"/>
</dbReference>
<evidence type="ECO:0000313" key="9">
    <source>
        <dbReference type="Proteomes" id="UP000282529"/>
    </source>
</evidence>
<evidence type="ECO:0000313" key="8">
    <source>
        <dbReference type="EMBL" id="RQW12749.1"/>
    </source>
</evidence>
<keyword evidence="9" id="KW-1185">Reference proteome</keyword>